<dbReference type="Pfam" id="PF00059">
    <property type="entry name" value="Lectin_C"/>
    <property type="match status" value="1"/>
</dbReference>
<dbReference type="SMART" id="SM00179">
    <property type="entry name" value="EGF_CA"/>
    <property type="match status" value="3"/>
</dbReference>
<dbReference type="GeneID" id="108715127"/>
<proteinExistence type="predicted"/>
<organism evidence="18 19">
    <name type="scientific">Xenopus laevis</name>
    <name type="common">African clawed frog</name>
    <dbReference type="NCBI Taxonomy" id="8355"/>
    <lineage>
        <taxon>Eukaryota</taxon>
        <taxon>Metazoa</taxon>
        <taxon>Chordata</taxon>
        <taxon>Craniata</taxon>
        <taxon>Vertebrata</taxon>
        <taxon>Euteleostomi</taxon>
        <taxon>Amphibia</taxon>
        <taxon>Batrachia</taxon>
        <taxon>Anura</taxon>
        <taxon>Pipoidea</taxon>
        <taxon>Pipidae</taxon>
        <taxon>Xenopodinae</taxon>
        <taxon>Xenopus</taxon>
        <taxon>Xenopus</taxon>
    </lineage>
</organism>
<dbReference type="SUPFAM" id="SSF57184">
    <property type="entry name" value="Growth factor receptor domain"/>
    <property type="match status" value="1"/>
</dbReference>
<dbReference type="InterPro" id="IPR016186">
    <property type="entry name" value="C-type_lectin-like/link_sf"/>
</dbReference>
<dbReference type="Gene3D" id="2.10.25.10">
    <property type="entry name" value="Laminin"/>
    <property type="match status" value="3"/>
</dbReference>
<dbReference type="InterPro" id="IPR000742">
    <property type="entry name" value="EGF"/>
</dbReference>
<feature type="region of interest" description="Disordered" evidence="15">
    <location>
        <begin position="597"/>
        <end position="645"/>
    </location>
</feature>
<dbReference type="Proteomes" id="UP000186698">
    <property type="component" value="Chromosome 4S"/>
</dbReference>
<dbReference type="KEGG" id="xla:108715127"/>
<accession>A0A1L8GCL8</accession>
<evidence type="ECO:0000256" key="15">
    <source>
        <dbReference type="SAM" id="MobiDB-lite"/>
    </source>
</evidence>
<dbReference type="AlphaFoldDB" id="A0A1L8GCL8"/>
<evidence type="ECO:0000256" key="4">
    <source>
        <dbReference type="ARBA" id="ARBA00022583"/>
    </source>
</evidence>
<reference evidence="19" key="1">
    <citation type="submission" date="2025-08" db="UniProtKB">
        <authorList>
            <consortium name="RefSeq"/>
        </authorList>
    </citation>
    <scope>IDENTIFICATION</scope>
    <source>
        <strain evidence="19">J_2021</strain>
        <tissue evidence="19">Erythrocytes</tissue>
    </source>
</reference>
<evidence type="ECO:0000313" key="18">
    <source>
        <dbReference type="Proteomes" id="UP000186698"/>
    </source>
</evidence>
<evidence type="ECO:0000256" key="2">
    <source>
        <dbReference type="ARBA" id="ARBA00022536"/>
    </source>
</evidence>
<dbReference type="STRING" id="8355.A0A1L8GCL8"/>
<dbReference type="InterPro" id="IPR001304">
    <property type="entry name" value="C-type_lectin-like"/>
</dbReference>
<evidence type="ECO:0000256" key="9">
    <source>
        <dbReference type="ARBA" id="ARBA00022989"/>
    </source>
</evidence>
<dbReference type="InterPro" id="IPR000152">
    <property type="entry name" value="EGF-type_Asp/Asn_hydroxyl_site"/>
</dbReference>
<name>A0A1L8GCL8_XENLA</name>
<evidence type="ECO:0000256" key="10">
    <source>
        <dbReference type="ARBA" id="ARBA00023136"/>
    </source>
</evidence>
<feature type="compositionally biased region" description="Low complexity" evidence="15">
    <location>
        <begin position="554"/>
        <end position="567"/>
    </location>
</feature>
<dbReference type="GO" id="GO:0005509">
    <property type="term" value="F:calcium ion binding"/>
    <property type="evidence" value="ECO:0007669"/>
    <property type="project" value="InterPro"/>
</dbReference>
<dbReference type="GO" id="GO:0009897">
    <property type="term" value="C:external side of plasma membrane"/>
    <property type="evidence" value="ECO:0000318"/>
    <property type="project" value="GO_Central"/>
</dbReference>
<dbReference type="InterPro" id="IPR026823">
    <property type="entry name" value="cEGF"/>
</dbReference>
<evidence type="ECO:0000313" key="20">
    <source>
        <dbReference type="Xenbase" id="XB-GENE-17331153"/>
    </source>
</evidence>
<evidence type="ECO:0000313" key="19">
    <source>
        <dbReference type="RefSeq" id="XP_018115457.1"/>
    </source>
</evidence>
<dbReference type="PANTHER" id="PTHR14789">
    <property type="entry name" value="CHONDROLECTIN VARIANT CHODLFDELTAE"/>
    <property type="match status" value="1"/>
</dbReference>
<feature type="transmembrane region" description="Helical" evidence="16">
    <location>
        <begin position="675"/>
        <end position="698"/>
    </location>
</feature>
<dbReference type="OrthoDB" id="10045365at2759"/>
<dbReference type="RefSeq" id="XP_018115457.1">
    <property type="nucleotide sequence ID" value="XM_018259968.2"/>
</dbReference>
<evidence type="ECO:0000256" key="7">
    <source>
        <dbReference type="ARBA" id="ARBA00022734"/>
    </source>
</evidence>
<dbReference type="Xenbase" id="XB-GENE-17331153">
    <property type="gene designation" value="cd248.S"/>
</dbReference>
<dbReference type="SMART" id="SM00181">
    <property type="entry name" value="EGF"/>
    <property type="match status" value="4"/>
</dbReference>
<dbReference type="GO" id="GO:1990430">
    <property type="term" value="F:extracellular matrix protein binding"/>
    <property type="evidence" value="ECO:0000318"/>
    <property type="project" value="GO_Central"/>
</dbReference>
<dbReference type="GO" id="GO:0030246">
    <property type="term" value="F:carbohydrate binding"/>
    <property type="evidence" value="ECO:0007669"/>
    <property type="project" value="UniProtKB-KW"/>
</dbReference>
<keyword evidence="12" id="KW-0675">Receptor</keyword>
<dbReference type="FunFam" id="2.10.25.10:FF:000009">
    <property type="entry name" value="Low-density lipoprotein receptor isoform 1"/>
    <property type="match status" value="1"/>
</dbReference>
<dbReference type="FunFam" id="2.10.25.10:FF:000406">
    <property type="entry name" value="CD248 molecule"/>
    <property type="match status" value="1"/>
</dbReference>
<dbReference type="PaxDb" id="8355-A0A1L8GCL8"/>
<protein>
    <submittedName>
        <fullName evidence="19">Endosialin</fullName>
    </submittedName>
</protein>
<dbReference type="PROSITE" id="PS00010">
    <property type="entry name" value="ASX_HYDROXYL"/>
    <property type="match status" value="2"/>
</dbReference>
<evidence type="ECO:0000256" key="12">
    <source>
        <dbReference type="ARBA" id="ARBA00023170"/>
    </source>
</evidence>
<dbReference type="GO" id="GO:0031012">
    <property type="term" value="C:extracellular matrix"/>
    <property type="evidence" value="ECO:0007669"/>
    <property type="project" value="TreeGrafter"/>
</dbReference>
<dbReference type="SUPFAM" id="SSF56436">
    <property type="entry name" value="C-type lectin-like"/>
    <property type="match status" value="1"/>
</dbReference>
<keyword evidence="7" id="KW-0430">Lectin</keyword>
<keyword evidence="4" id="KW-0254">Endocytosis</keyword>
<evidence type="ECO:0000256" key="17">
    <source>
        <dbReference type="SAM" id="SignalP"/>
    </source>
</evidence>
<dbReference type="CTD" id="108715127"/>
<dbReference type="AGR" id="Xenbase:XB-GENE-17331153"/>
<dbReference type="Gene3D" id="3.10.100.10">
    <property type="entry name" value="Mannose-Binding Protein A, subunit A"/>
    <property type="match status" value="1"/>
</dbReference>
<evidence type="ECO:0000256" key="11">
    <source>
        <dbReference type="ARBA" id="ARBA00023157"/>
    </source>
</evidence>
<feature type="compositionally biased region" description="Polar residues" evidence="15">
    <location>
        <begin position="607"/>
        <end position="630"/>
    </location>
</feature>
<evidence type="ECO:0000256" key="1">
    <source>
        <dbReference type="ARBA" id="ARBA00004479"/>
    </source>
</evidence>
<keyword evidence="8" id="KW-0677">Repeat</keyword>
<comment type="subcellular location">
    <subcellularLocation>
        <location evidence="1">Membrane</location>
        <topology evidence="1">Single-pass type I membrane protein</topology>
    </subcellularLocation>
</comment>
<feature type="signal peptide" evidence="17">
    <location>
        <begin position="1"/>
        <end position="20"/>
    </location>
</feature>
<keyword evidence="11" id="KW-1015">Disulfide bond</keyword>
<evidence type="ECO:0000256" key="13">
    <source>
        <dbReference type="ARBA" id="ARBA00023180"/>
    </source>
</evidence>
<dbReference type="GO" id="GO:0006897">
    <property type="term" value="P:endocytosis"/>
    <property type="evidence" value="ECO:0007669"/>
    <property type="project" value="UniProtKB-KW"/>
</dbReference>
<dbReference type="PANTHER" id="PTHR14789:SF4">
    <property type="entry name" value="ENDOSIALIN"/>
    <property type="match status" value="1"/>
</dbReference>
<dbReference type="Pfam" id="PF07645">
    <property type="entry name" value="EGF_CA"/>
    <property type="match status" value="1"/>
</dbReference>
<dbReference type="FunFam" id="3.10.100.10:FF:000061">
    <property type="entry name" value="CD248 molecule"/>
    <property type="match status" value="1"/>
</dbReference>
<sequence>MIPFQFILLFLVVIPLSSFGEIGEHDALCGPGDSCYALFYQRTGFLSSWKACKERGGNLATVKSDQEAALVEQLLTSSSKSRGDVDQLQLRFWIGLQRQPRQCAPQKPLRGFTWTTGDQDTAFTNWALQLVSLGPPGSCSAPRCVAIGLGYEKPEDDFKWLEGTCTLPVDGFVCKFRYQGMCPALSEGSVRYSVPFGYHGTWLDRLPFGSVAAVSCDGQKQDVSVLCMLKEDGTVGWNVNEPLCHTTPNQCSQCQQLCGEGGVCACHEGYSLQLDGYSCESDDDMNFEDHDTVHGCPCQYRCLDLEKGKGYQCICPEGYMLAADGHHCEDIDECEEGDEGPCEHSCQNSPGSYVCSCDLGFSVLEDEPSRCVDVDECQIARVCKQMCVNYVGGFECFCSEGYELDADGVTCKPIGHTDTRYEPGAPFSTSKETSEEEEDEWYEGEVEGEGFLTQWGISETATGGSKHRWESRDNADSKYGLTGQVDSWDATVQPEVIIDTTMTPLDEWEEVTYPVVPTTQKQPGIERDPIVFITALPAQNTLVADKYDSEKTTDSPTTSMSSSTASSDLADQLTTVKFSTDKVSLIEVIEAVTPANPIKENTERSTWESTTGPSSLDENKNINHPPSTLGPNVAIDNSLAPPRHQLNNSAVESPVLPSFSPLPPQESKGKRENRWLIVALLVPLCVFLVIMLALAIVYCTRCGGQTKPCSVTDCYHWVTGGGPQKALAPTAGETQCPQAAV</sequence>
<dbReference type="PROSITE" id="PS01187">
    <property type="entry name" value="EGF_CA"/>
    <property type="match status" value="1"/>
</dbReference>
<feature type="region of interest" description="Disordered" evidence="15">
    <location>
        <begin position="547"/>
        <end position="569"/>
    </location>
</feature>
<dbReference type="InterPro" id="IPR009030">
    <property type="entry name" value="Growth_fac_rcpt_cys_sf"/>
</dbReference>
<keyword evidence="6 17" id="KW-0732">Signal</keyword>
<keyword evidence="3" id="KW-0597">Phosphoprotein</keyword>
<feature type="chain" id="PRO_5043758374" evidence="17">
    <location>
        <begin position="21"/>
        <end position="741"/>
    </location>
</feature>
<dbReference type="PROSITE" id="PS01186">
    <property type="entry name" value="EGF_2"/>
    <property type="match status" value="2"/>
</dbReference>
<evidence type="ECO:0000256" key="3">
    <source>
        <dbReference type="ARBA" id="ARBA00022553"/>
    </source>
</evidence>
<dbReference type="InterPro" id="IPR016187">
    <property type="entry name" value="CTDL_fold"/>
</dbReference>
<evidence type="ECO:0000256" key="8">
    <source>
        <dbReference type="ARBA" id="ARBA00022737"/>
    </source>
</evidence>
<dbReference type="InterPro" id="IPR051505">
    <property type="entry name" value="C-type_lectin_domain"/>
</dbReference>
<dbReference type="CDD" id="cd00054">
    <property type="entry name" value="EGF_CA"/>
    <property type="match status" value="1"/>
</dbReference>
<dbReference type="PROSITE" id="PS50026">
    <property type="entry name" value="EGF_3"/>
    <property type="match status" value="1"/>
</dbReference>
<dbReference type="InterPro" id="IPR018097">
    <property type="entry name" value="EGF_Ca-bd_CS"/>
</dbReference>
<comment type="caution">
    <text evidence="14">Lacks conserved residue(s) required for the propagation of feature annotation.</text>
</comment>
<keyword evidence="5 16" id="KW-0812">Transmembrane</keyword>
<dbReference type="OMA" id="CYRWVLP"/>
<gene>
    <name evidence="19 20" type="primary">cd248.S</name>
</gene>
<evidence type="ECO:0000256" key="16">
    <source>
        <dbReference type="SAM" id="Phobius"/>
    </source>
</evidence>
<dbReference type="PROSITE" id="PS50041">
    <property type="entry name" value="C_TYPE_LECTIN_2"/>
    <property type="match status" value="1"/>
</dbReference>
<dbReference type="Bgee" id="108715127">
    <property type="expression patterns" value="Expressed in internal ear and 8 other cell types or tissues"/>
</dbReference>
<dbReference type="GO" id="GO:0050840">
    <property type="term" value="F:extracellular matrix binding"/>
    <property type="evidence" value="ECO:0000318"/>
    <property type="project" value="GO_Central"/>
</dbReference>
<keyword evidence="2 14" id="KW-0245">EGF-like domain</keyword>
<dbReference type="CDD" id="cd03600">
    <property type="entry name" value="CLECT_thrombomodulin_like"/>
    <property type="match status" value="1"/>
</dbReference>
<keyword evidence="18" id="KW-1185">Reference proteome</keyword>
<keyword evidence="10 16" id="KW-0472">Membrane</keyword>
<keyword evidence="9 16" id="KW-1133">Transmembrane helix</keyword>
<keyword evidence="13" id="KW-0325">Glycoprotein</keyword>
<dbReference type="Pfam" id="PF12662">
    <property type="entry name" value="cEGF"/>
    <property type="match status" value="1"/>
</dbReference>
<dbReference type="GO" id="GO:0016477">
    <property type="term" value="P:cell migration"/>
    <property type="evidence" value="ECO:0000318"/>
    <property type="project" value="GO_Central"/>
</dbReference>
<dbReference type="InterPro" id="IPR049883">
    <property type="entry name" value="NOTCH1_EGF-like"/>
</dbReference>
<evidence type="ECO:0000256" key="14">
    <source>
        <dbReference type="PROSITE-ProRule" id="PRU00076"/>
    </source>
</evidence>
<dbReference type="InterPro" id="IPR001881">
    <property type="entry name" value="EGF-like_Ca-bd_dom"/>
</dbReference>
<dbReference type="SMART" id="SM00034">
    <property type="entry name" value="CLECT"/>
    <property type="match status" value="1"/>
</dbReference>
<evidence type="ECO:0000256" key="5">
    <source>
        <dbReference type="ARBA" id="ARBA00022692"/>
    </source>
</evidence>
<evidence type="ECO:0000256" key="6">
    <source>
        <dbReference type="ARBA" id="ARBA00022729"/>
    </source>
</evidence>